<name>A0AA39AM31_VITRO</name>
<keyword evidence="3" id="KW-1185">Reference proteome</keyword>
<accession>A0AA39AM31</accession>
<dbReference type="EMBL" id="JARBHA010000001">
    <property type="protein sequence ID" value="KAJ9709587.1"/>
    <property type="molecule type" value="Genomic_DNA"/>
</dbReference>
<protein>
    <recommendedName>
        <fullName evidence="1">DUF6469 domain-containing protein</fullName>
    </recommendedName>
</protein>
<organism evidence="2 3">
    <name type="scientific">Vitis rotundifolia</name>
    <name type="common">Muscadine grape</name>
    <dbReference type="NCBI Taxonomy" id="103349"/>
    <lineage>
        <taxon>Eukaryota</taxon>
        <taxon>Viridiplantae</taxon>
        <taxon>Streptophyta</taxon>
        <taxon>Embryophyta</taxon>
        <taxon>Tracheophyta</taxon>
        <taxon>Spermatophyta</taxon>
        <taxon>Magnoliopsida</taxon>
        <taxon>eudicotyledons</taxon>
        <taxon>Gunneridae</taxon>
        <taxon>Pentapetalae</taxon>
        <taxon>rosids</taxon>
        <taxon>Vitales</taxon>
        <taxon>Vitaceae</taxon>
        <taxon>Viteae</taxon>
        <taxon>Vitis</taxon>
    </lineage>
</organism>
<dbReference type="InterPro" id="IPR045529">
    <property type="entry name" value="DUF6469"/>
</dbReference>
<evidence type="ECO:0000313" key="2">
    <source>
        <dbReference type="EMBL" id="KAJ9709587.1"/>
    </source>
</evidence>
<evidence type="ECO:0000259" key="1">
    <source>
        <dbReference type="Pfam" id="PF20073"/>
    </source>
</evidence>
<reference evidence="2 3" key="1">
    <citation type="journal article" date="2023" name="BMC Biotechnol.">
        <title>Vitis rotundifolia cv Carlos genome sequencing.</title>
        <authorList>
            <person name="Huff M."/>
            <person name="Hulse-Kemp A."/>
            <person name="Scheffler B."/>
            <person name="Youngblood R."/>
            <person name="Simpson S."/>
            <person name="Babiker E."/>
            <person name="Staton M."/>
        </authorList>
    </citation>
    <scope>NUCLEOTIDE SEQUENCE [LARGE SCALE GENOMIC DNA]</scope>
    <source>
        <tissue evidence="2">Leaf</tissue>
    </source>
</reference>
<evidence type="ECO:0000313" key="3">
    <source>
        <dbReference type="Proteomes" id="UP001168098"/>
    </source>
</evidence>
<dbReference type="Proteomes" id="UP001168098">
    <property type="component" value="Unassembled WGS sequence"/>
</dbReference>
<sequence>MEKEGSNKKRAIAKDSRLIELLFSWSLEDISNNDLYRNQVERIPETFGTAGHYFGSYIFPLLEEIRAEMCSSMEDIHSAPFAEVTSFDESKPYGSLLYDVKVDNWRNRFSDRGKEPYKTLPGDILILTDAKPETVSDLQRVGRTWTFASVTRIPDDENEDNSSSTYFKVKISKEYEVNDEKQRSMFVIFLINIVTNKRIWNALHMCGNMSIISEVLSSDSLVSNVNKLNISIQLCIHY</sequence>
<gene>
    <name evidence="2" type="ORF">PVL29_001190</name>
</gene>
<dbReference type="Pfam" id="PF20073">
    <property type="entry name" value="DUF6469"/>
    <property type="match status" value="1"/>
</dbReference>
<comment type="caution">
    <text evidence="2">The sequence shown here is derived from an EMBL/GenBank/DDBJ whole genome shotgun (WGS) entry which is preliminary data.</text>
</comment>
<proteinExistence type="predicted"/>
<dbReference type="AlphaFoldDB" id="A0AA39AM31"/>
<feature type="domain" description="DUF6469" evidence="1">
    <location>
        <begin position="80"/>
        <end position="209"/>
    </location>
</feature>